<proteinExistence type="predicted"/>
<gene>
    <name evidence="2" type="ORF">ARMGADRAFT_1027583</name>
</gene>
<keyword evidence="3" id="KW-1185">Reference proteome</keyword>
<feature type="signal peptide" evidence="1">
    <location>
        <begin position="1"/>
        <end position="16"/>
    </location>
</feature>
<dbReference type="InParanoid" id="A0A2H3DMS9"/>
<name>A0A2H3DMS9_ARMGA</name>
<reference evidence="3" key="1">
    <citation type="journal article" date="2017" name="Nat. Ecol. Evol.">
        <title>Genome expansion and lineage-specific genetic innovations in the forest pathogenic fungi Armillaria.</title>
        <authorList>
            <person name="Sipos G."/>
            <person name="Prasanna A.N."/>
            <person name="Walter M.C."/>
            <person name="O'Connor E."/>
            <person name="Balint B."/>
            <person name="Krizsan K."/>
            <person name="Kiss B."/>
            <person name="Hess J."/>
            <person name="Varga T."/>
            <person name="Slot J."/>
            <person name="Riley R."/>
            <person name="Boka B."/>
            <person name="Rigling D."/>
            <person name="Barry K."/>
            <person name="Lee J."/>
            <person name="Mihaltcheva S."/>
            <person name="LaButti K."/>
            <person name="Lipzen A."/>
            <person name="Waldron R."/>
            <person name="Moloney N.M."/>
            <person name="Sperisen C."/>
            <person name="Kredics L."/>
            <person name="Vagvoelgyi C."/>
            <person name="Patrignani A."/>
            <person name="Fitzpatrick D."/>
            <person name="Nagy I."/>
            <person name="Doyle S."/>
            <person name="Anderson J.B."/>
            <person name="Grigoriev I.V."/>
            <person name="Gueldener U."/>
            <person name="Muensterkoetter M."/>
            <person name="Nagy L.G."/>
        </authorList>
    </citation>
    <scope>NUCLEOTIDE SEQUENCE [LARGE SCALE GENOMIC DNA]</scope>
    <source>
        <strain evidence="3">Ar21-2</strain>
    </source>
</reference>
<evidence type="ECO:0000313" key="3">
    <source>
        <dbReference type="Proteomes" id="UP000217790"/>
    </source>
</evidence>
<evidence type="ECO:0000313" key="2">
    <source>
        <dbReference type="EMBL" id="PBK96551.1"/>
    </source>
</evidence>
<organism evidence="2 3">
    <name type="scientific">Armillaria gallica</name>
    <name type="common">Bulbous honey fungus</name>
    <name type="synonym">Armillaria bulbosa</name>
    <dbReference type="NCBI Taxonomy" id="47427"/>
    <lineage>
        <taxon>Eukaryota</taxon>
        <taxon>Fungi</taxon>
        <taxon>Dikarya</taxon>
        <taxon>Basidiomycota</taxon>
        <taxon>Agaricomycotina</taxon>
        <taxon>Agaricomycetes</taxon>
        <taxon>Agaricomycetidae</taxon>
        <taxon>Agaricales</taxon>
        <taxon>Marasmiineae</taxon>
        <taxon>Physalacriaceae</taxon>
        <taxon>Armillaria</taxon>
    </lineage>
</organism>
<protein>
    <submittedName>
        <fullName evidence="2">Uncharacterized protein</fullName>
    </submittedName>
</protein>
<accession>A0A2H3DMS9</accession>
<evidence type="ECO:0000256" key="1">
    <source>
        <dbReference type="SAM" id="SignalP"/>
    </source>
</evidence>
<dbReference type="Proteomes" id="UP000217790">
    <property type="component" value="Unassembled WGS sequence"/>
</dbReference>
<keyword evidence="1" id="KW-0732">Signal</keyword>
<dbReference type="AlphaFoldDB" id="A0A2H3DMS9"/>
<feature type="chain" id="PRO_5013756286" evidence="1">
    <location>
        <begin position="17"/>
        <end position="156"/>
    </location>
</feature>
<sequence length="156" mass="17306">MFLTKFLACIFLCCLAFSILPTFDCIEVQLIKMDSNNNVSNPFANSLLLTQAFNHAHSMSKAMQKHKLLVDTQFKYQLGLAKSLSDSKSNSIALKSVASALLDYLLHPNLHSLWTLFHNPILGLQLKGDVADSFAKAHILHGPPVMQVTFVYLACP</sequence>
<dbReference type="OrthoDB" id="3341476at2759"/>
<dbReference type="EMBL" id="KZ293650">
    <property type="protein sequence ID" value="PBK96551.1"/>
    <property type="molecule type" value="Genomic_DNA"/>
</dbReference>